<reference evidence="1 2" key="1">
    <citation type="journal article" date="2010" name="Stand. Genomic Sci.">
        <title>Complete genome sequence of Haloterrigena turkmenica type strain (4k).</title>
        <authorList>
            <person name="Saunders E."/>
            <person name="Tindall B.J."/>
            <person name="Fahnrich R."/>
            <person name="Lapidus A."/>
            <person name="Copeland A."/>
            <person name="Del Rio T.G."/>
            <person name="Lucas S."/>
            <person name="Chen F."/>
            <person name="Tice H."/>
            <person name="Cheng J.F."/>
            <person name="Han C."/>
            <person name="Detter J.C."/>
            <person name="Bruce D."/>
            <person name="Goodwin L."/>
            <person name="Chain P."/>
            <person name="Pitluck S."/>
            <person name="Pati A."/>
            <person name="Ivanova N."/>
            <person name="Mavromatis K."/>
            <person name="Chen A."/>
            <person name="Palaniappan K."/>
            <person name="Land M."/>
            <person name="Hauser L."/>
            <person name="Chang Y.J."/>
            <person name="Jeffries C.D."/>
            <person name="Brettin T."/>
            <person name="Rohde M."/>
            <person name="Goker M."/>
            <person name="Bristow J."/>
            <person name="Eisen J.A."/>
            <person name="Markowitz V."/>
            <person name="Hugenholtz P."/>
            <person name="Klenk H.P."/>
            <person name="Kyrpides N.C."/>
        </authorList>
    </citation>
    <scope>NUCLEOTIDE SEQUENCE [LARGE SCALE GENOMIC DNA]</scope>
    <source>
        <strain evidence="2">ATCC 51198 / DSM 5511 / JCM 9101 / NCIMB 13204 / VKM B-1734 / 4k</strain>
    </source>
</reference>
<name>D2S3R1_HALTV</name>
<evidence type="ECO:0000313" key="2">
    <source>
        <dbReference type="Proteomes" id="UP000001903"/>
    </source>
</evidence>
<evidence type="ECO:0000313" key="1">
    <source>
        <dbReference type="EMBL" id="ADB64008.1"/>
    </source>
</evidence>
<gene>
    <name evidence="1" type="ordered locus">Htur_5281</name>
</gene>
<keyword evidence="2" id="KW-1185">Reference proteome</keyword>
<accession>D2S3R1</accession>
<dbReference type="KEGG" id="htu:Htur_5281"/>
<dbReference type="HOGENOM" id="CLU_2930147_0_0_2"/>
<dbReference type="RefSeq" id="WP_012946247.1">
    <property type="nucleotide sequence ID" value="NC_013749.1"/>
</dbReference>
<protein>
    <submittedName>
        <fullName evidence="1">Uncharacterized protein</fullName>
    </submittedName>
</protein>
<dbReference type="AlphaFoldDB" id="D2S3R1"/>
<keyword evidence="1" id="KW-0614">Plasmid</keyword>
<dbReference type="EMBL" id="CP001866">
    <property type="protein sequence ID" value="ADB64008.1"/>
    <property type="molecule type" value="Genomic_DNA"/>
</dbReference>
<dbReference type="Proteomes" id="UP000001903">
    <property type="component" value="Plasmid pHTUR06"/>
</dbReference>
<organism evidence="1 2">
    <name type="scientific">Haloterrigena turkmenica (strain ATCC 51198 / DSM 5511 / JCM 9101 / NCIMB 13204 / VKM B-1734 / 4k)</name>
    <name type="common">Halococcus turkmenicus</name>
    <dbReference type="NCBI Taxonomy" id="543526"/>
    <lineage>
        <taxon>Archaea</taxon>
        <taxon>Methanobacteriati</taxon>
        <taxon>Methanobacteriota</taxon>
        <taxon>Stenosarchaea group</taxon>
        <taxon>Halobacteria</taxon>
        <taxon>Halobacteriales</taxon>
        <taxon>Natrialbaceae</taxon>
        <taxon>Haloterrigena</taxon>
    </lineage>
</organism>
<sequence>MSTDYTSLGIRKETKPYFEQAKEAVATELGEEPTADQVVRELVEAYCGGDACGRWLDDGA</sequence>
<geneLocation type="plasmid" evidence="1 2">
    <name>pHTUR06</name>
</geneLocation>
<proteinExistence type="predicted"/>
<dbReference type="GeneID" id="31787776"/>